<keyword evidence="1" id="KW-0677">Repeat</keyword>
<proteinExistence type="predicted"/>
<dbReference type="AlphaFoldDB" id="A0A1R3JBL6"/>
<dbReference type="InterPro" id="IPR056694">
    <property type="entry name" value="DUF7792"/>
</dbReference>
<dbReference type="PANTHER" id="PTHR46168:SF12">
    <property type="entry name" value="ARMADILLO REPEAT ONLY 4-LIKE PROTEIN"/>
    <property type="match status" value="1"/>
</dbReference>
<protein>
    <submittedName>
        <fullName evidence="4">Armadillo</fullName>
    </submittedName>
</protein>
<comment type="caution">
    <text evidence="4">The sequence shown here is derived from an EMBL/GenBank/DDBJ whole genome shotgun (WGS) entry which is preliminary data.</text>
</comment>
<accession>A0A1R3JBL6</accession>
<evidence type="ECO:0000256" key="2">
    <source>
        <dbReference type="SAM" id="Coils"/>
    </source>
</evidence>
<dbReference type="OrthoDB" id="999736at2759"/>
<feature type="coiled-coil region" evidence="2">
    <location>
        <begin position="20"/>
        <end position="54"/>
    </location>
</feature>
<dbReference type="Gene3D" id="1.25.10.10">
    <property type="entry name" value="Leucine-rich Repeat Variant"/>
    <property type="match status" value="2"/>
</dbReference>
<evidence type="ECO:0000313" key="4">
    <source>
        <dbReference type="EMBL" id="OMO92232.1"/>
    </source>
</evidence>
<sequence length="657" mass="74124">MLHSEGIRRMQNKLFWDLSLLELEEKISSAVKDVKSFEEECSEVRKRAKQLFKMLDNLLCFINSAEVPLYLRPIDCIVHTVKENLELALDIVSKCKRRRSLLGRLFTGCNATIQFHKLFNLLDASIGDMEWLVTVYDPQNGAVGPISNKESAKMVVWSCIAAATQTGRKLEDRIHASKWLALLAKEKDEYKELIFEEGGVPLLQELLKKNSSLEAQITVANVLCHLATHEEERKDFILEEMISSIVNRLSRKWPLMDQIQAVELVCSIAEHKELKEYVLIRENVIWRLVTLLSPEQSTGDPKTNLQSLELRTRCSKALLKLALGSVKNCRTLTETKGMLCLAKLVETEQDELQRNCLMIIKEITTLAESNEEFRHSTFKTTSAAAKAVVHQLLRVTEEFDAKLKIPAIKSIGSLARSFSAKHSQVISPLVSQLGSTNQEVALEAAKSLQKFVCPENGLNMAHSKSITDSNGIPLLMNLIRGDNEKELQQHGLSLMCYLAKHVENRAGLIKAGALTALETTGCKVAAEDHNLNKLVTQAIEQLRSNHTNDTPQEPESSSKCSIKQIFMEKSKAALESLRCGSNVLFEGLTSLPQKVQVKLWSMENRCEMGLSAVSYSRNRRISHSPRRLKVKREHLTPRAIYYLLSFVFMSKSRVQRS</sequence>
<organism evidence="4 5">
    <name type="scientific">Corchorus olitorius</name>
    <dbReference type="NCBI Taxonomy" id="93759"/>
    <lineage>
        <taxon>Eukaryota</taxon>
        <taxon>Viridiplantae</taxon>
        <taxon>Streptophyta</taxon>
        <taxon>Embryophyta</taxon>
        <taxon>Tracheophyta</taxon>
        <taxon>Spermatophyta</taxon>
        <taxon>Magnoliopsida</taxon>
        <taxon>eudicotyledons</taxon>
        <taxon>Gunneridae</taxon>
        <taxon>Pentapetalae</taxon>
        <taxon>rosids</taxon>
        <taxon>malvids</taxon>
        <taxon>Malvales</taxon>
        <taxon>Malvaceae</taxon>
        <taxon>Grewioideae</taxon>
        <taxon>Apeibeae</taxon>
        <taxon>Corchorus</taxon>
    </lineage>
</organism>
<feature type="domain" description="DUF7792" evidence="3">
    <location>
        <begin position="21"/>
        <end position="137"/>
    </location>
</feature>
<dbReference type="Proteomes" id="UP000187203">
    <property type="component" value="Unassembled WGS sequence"/>
</dbReference>
<dbReference type="SMART" id="SM00185">
    <property type="entry name" value="ARM"/>
    <property type="match status" value="3"/>
</dbReference>
<dbReference type="SUPFAM" id="SSF48371">
    <property type="entry name" value="ARM repeat"/>
    <property type="match status" value="1"/>
</dbReference>
<reference evidence="5" key="1">
    <citation type="submission" date="2013-09" db="EMBL/GenBank/DDBJ databases">
        <title>Corchorus olitorius genome sequencing.</title>
        <authorList>
            <person name="Alam M."/>
            <person name="Haque M.S."/>
            <person name="Islam M.S."/>
            <person name="Emdad E.M."/>
            <person name="Islam M.M."/>
            <person name="Ahmed B."/>
            <person name="Halim A."/>
            <person name="Hossen Q.M.M."/>
            <person name="Hossain M.Z."/>
            <person name="Ahmed R."/>
            <person name="Khan M.M."/>
            <person name="Islam R."/>
            <person name="Rashid M.M."/>
            <person name="Khan S.A."/>
            <person name="Rahman M.S."/>
            <person name="Alam M."/>
            <person name="Yahiya A.S."/>
            <person name="Khan M.S."/>
            <person name="Azam M.S."/>
            <person name="Haque T."/>
            <person name="Lashkar M.Z.H."/>
            <person name="Akhand A.I."/>
            <person name="Morshed G."/>
            <person name="Roy S."/>
            <person name="Uddin K.S."/>
            <person name="Rabeya T."/>
            <person name="Hossain A.S."/>
            <person name="Chowdhury A."/>
            <person name="Snigdha A.R."/>
            <person name="Mortoza M.S."/>
            <person name="Matin S.A."/>
            <person name="Hoque S.M.E."/>
            <person name="Islam M.K."/>
            <person name="Roy D.K."/>
            <person name="Haider R."/>
            <person name="Moosa M.M."/>
            <person name="Elias S.M."/>
            <person name="Hasan A.M."/>
            <person name="Jahan S."/>
            <person name="Shafiuddin M."/>
            <person name="Mahmood N."/>
            <person name="Shommy N.S."/>
        </authorList>
    </citation>
    <scope>NUCLEOTIDE SEQUENCE [LARGE SCALE GENOMIC DNA]</scope>
    <source>
        <strain evidence="5">cv. O-4</strain>
    </source>
</reference>
<dbReference type="InterPro" id="IPR011989">
    <property type="entry name" value="ARM-like"/>
</dbReference>
<dbReference type="Pfam" id="PF25055">
    <property type="entry name" value="DUF7792"/>
    <property type="match status" value="1"/>
</dbReference>
<evidence type="ECO:0000256" key="1">
    <source>
        <dbReference type="ARBA" id="ARBA00022737"/>
    </source>
</evidence>
<evidence type="ECO:0000259" key="3">
    <source>
        <dbReference type="Pfam" id="PF25055"/>
    </source>
</evidence>
<dbReference type="STRING" id="93759.A0A1R3JBL6"/>
<dbReference type="PANTHER" id="PTHR46168">
    <property type="entry name" value="ARMADILLO REPEAT ONLY 4"/>
    <property type="match status" value="1"/>
</dbReference>
<gene>
    <name evidence="4" type="ORF">COLO4_17751</name>
</gene>
<dbReference type="EMBL" id="AWUE01016382">
    <property type="protein sequence ID" value="OMO92232.1"/>
    <property type="molecule type" value="Genomic_DNA"/>
</dbReference>
<evidence type="ECO:0000313" key="5">
    <source>
        <dbReference type="Proteomes" id="UP000187203"/>
    </source>
</evidence>
<keyword evidence="5" id="KW-1185">Reference proteome</keyword>
<name>A0A1R3JBL6_9ROSI</name>
<keyword evidence="2" id="KW-0175">Coiled coil</keyword>
<dbReference type="InterPro" id="IPR016024">
    <property type="entry name" value="ARM-type_fold"/>
</dbReference>
<dbReference type="InterPro" id="IPR000225">
    <property type="entry name" value="Armadillo"/>
</dbReference>